<gene>
    <name evidence="3" type="ORF">PSACC_03110</name>
</gene>
<feature type="compositionally biased region" description="Basic and acidic residues" evidence="1">
    <location>
        <begin position="19"/>
        <end position="36"/>
    </location>
</feature>
<dbReference type="Proteomes" id="UP000240830">
    <property type="component" value="Unassembled WGS sequence"/>
</dbReference>
<feature type="region of interest" description="Disordered" evidence="1">
    <location>
        <begin position="80"/>
        <end position="104"/>
    </location>
</feature>
<evidence type="ECO:0000256" key="1">
    <source>
        <dbReference type="SAM" id="MobiDB-lite"/>
    </source>
</evidence>
<name>A0A2H9TH56_9FUNG</name>
<dbReference type="EMBL" id="MTSL01000191">
    <property type="protein sequence ID" value="PJF17088.1"/>
    <property type="molecule type" value="Genomic_DNA"/>
</dbReference>
<feature type="domain" description="Casein kinase substrate phosphoprotein PP28" evidence="2">
    <location>
        <begin position="91"/>
        <end position="151"/>
    </location>
</feature>
<sequence>MRGKGKFKPRRGGGHHFTSSRDPDAYVHNRPVQRDSDSEDSGSESGSSSNSGSESDSRSGSGSDSSFEVIVLLGNVINLDSDTETAKPVAPAKPAAKKAPRELTRREREAIEKEQARQHFLKMKEQEDRERLAVIRKRREEEAAQHAAEQKAKEEARFARR</sequence>
<keyword evidence="4" id="KW-1185">Reference proteome</keyword>
<organism evidence="3 4">
    <name type="scientific">Paramicrosporidium saccamoebae</name>
    <dbReference type="NCBI Taxonomy" id="1246581"/>
    <lineage>
        <taxon>Eukaryota</taxon>
        <taxon>Fungi</taxon>
        <taxon>Fungi incertae sedis</taxon>
        <taxon>Cryptomycota</taxon>
        <taxon>Cryptomycota incertae sedis</taxon>
        <taxon>Paramicrosporidium</taxon>
    </lineage>
</organism>
<evidence type="ECO:0000313" key="4">
    <source>
        <dbReference type="Proteomes" id="UP000240830"/>
    </source>
</evidence>
<comment type="caution">
    <text evidence="3">The sequence shown here is derived from an EMBL/GenBank/DDBJ whole genome shotgun (WGS) entry which is preliminary data.</text>
</comment>
<dbReference type="Pfam" id="PF10252">
    <property type="entry name" value="PP28"/>
    <property type="match status" value="1"/>
</dbReference>
<accession>A0A2H9TH56</accession>
<protein>
    <recommendedName>
        <fullName evidence="2">Casein kinase substrate phosphoprotein PP28 domain-containing protein</fullName>
    </recommendedName>
</protein>
<feature type="compositionally biased region" description="Low complexity" evidence="1">
    <location>
        <begin position="43"/>
        <end position="64"/>
    </location>
</feature>
<evidence type="ECO:0000313" key="3">
    <source>
        <dbReference type="EMBL" id="PJF17088.1"/>
    </source>
</evidence>
<evidence type="ECO:0000259" key="2">
    <source>
        <dbReference type="Pfam" id="PF10252"/>
    </source>
</evidence>
<feature type="compositionally biased region" description="Basic residues" evidence="1">
    <location>
        <begin position="1"/>
        <end position="14"/>
    </location>
</feature>
<proteinExistence type="predicted"/>
<reference evidence="3 4" key="1">
    <citation type="submission" date="2016-10" db="EMBL/GenBank/DDBJ databases">
        <title>The genome of Paramicrosporidium saccamoebae is the missing link in understanding Cryptomycota and Microsporidia evolution.</title>
        <authorList>
            <person name="Quandt C.A."/>
            <person name="Beaudet D."/>
            <person name="Corsaro D."/>
            <person name="Michel R."/>
            <person name="Corradi N."/>
            <person name="James T."/>
        </authorList>
    </citation>
    <scope>NUCLEOTIDE SEQUENCE [LARGE SCALE GENOMIC DNA]</scope>
    <source>
        <strain evidence="3 4">KSL3</strain>
    </source>
</reference>
<dbReference type="InterPro" id="IPR019380">
    <property type="entry name" value="Casein_kinase_sb_PP28"/>
</dbReference>
<dbReference type="InterPro" id="IPR039876">
    <property type="entry name" value="HAP28"/>
</dbReference>
<dbReference type="AlphaFoldDB" id="A0A2H9TH56"/>
<feature type="region of interest" description="Disordered" evidence="1">
    <location>
        <begin position="1"/>
        <end position="64"/>
    </location>
</feature>
<feature type="region of interest" description="Disordered" evidence="1">
    <location>
        <begin position="140"/>
        <end position="161"/>
    </location>
</feature>
<dbReference type="PANTHER" id="PTHR22055">
    <property type="entry name" value="28 KDA HEAT- AND ACID-STABLE PHOSPHOPROTEIN PDGF-ASSOCIATED PROTEIN"/>
    <property type="match status" value="1"/>
</dbReference>